<sequence>MAESRIFTFLVLTYAIIVTVIIIYDRTVGRTAFALKVQPQSLVSEVNWEAVQAKNVSKPANHSSDESTQRPTEDTLKVNETRQKVEKEKESTGNCPLFVSTGLNGRLGNQMFEYAATVGVARSQGRIPALLTRTSDMQNAFQITHARTFNTSHGCDSWQAVSDKHFGIFEIGLTKLPKKNTTLSGYRQSWKYFESAQDELRKEFTFKDNITADAKKLEAEIRRNFPNRTDDLKWCAANIKRPDVHVLSSASPQLHLAFLARTSHAVISAGTYSWWAGWLTGGKVIYFSGYPGNGTFLMNDFKAADYYPPHWIGIGE</sequence>
<dbReference type="EC" id="2.4.1.-" evidence="3"/>
<dbReference type="GeneID" id="101848614"/>
<feature type="transmembrane region" description="Helical" evidence="3">
    <location>
        <begin position="6"/>
        <end position="24"/>
    </location>
</feature>
<feature type="region of interest" description="Disordered" evidence="4">
    <location>
        <begin position="55"/>
        <end position="91"/>
    </location>
</feature>
<keyword evidence="3" id="KW-0735">Signal-anchor</keyword>
<keyword evidence="3" id="KW-1133">Transmembrane helix</keyword>
<keyword evidence="1 3" id="KW-0328">Glycosyltransferase</keyword>
<comment type="subcellular location">
    <subcellularLocation>
        <location evidence="3">Golgi apparatus</location>
        <location evidence="3">Golgi stack membrane</location>
        <topology evidence="3">Single-pass type II membrane protein</topology>
    </subcellularLocation>
</comment>
<keyword evidence="3" id="KW-0333">Golgi apparatus</keyword>
<dbReference type="Proteomes" id="UP000694888">
    <property type="component" value="Unplaced"/>
</dbReference>
<protein>
    <recommendedName>
        <fullName evidence="3">L-Fucosyltransferase</fullName>
        <ecNumber evidence="3">2.4.1.-</ecNumber>
    </recommendedName>
</protein>
<organism evidence="5 6">
    <name type="scientific">Aplysia californica</name>
    <name type="common">California sea hare</name>
    <dbReference type="NCBI Taxonomy" id="6500"/>
    <lineage>
        <taxon>Eukaryota</taxon>
        <taxon>Metazoa</taxon>
        <taxon>Spiralia</taxon>
        <taxon>Lophotrochozoa</taxon>
        <taxon>Mollusca</taxon>
        <taxon>Gastropoda</taxon>
        <taxon>Heterobranchia</taxon>
        <taxon>Euthyneura</taxon>
        <taxon>Tectipleura</taxon>
        <taxon>Aplysiida</taxon>
        <taxon>Aplysioidea</taxon>
        <taxon>Aplysiidae</taxon>
        <taxon>Aplysia</taxon>
    </lineage>
</organism>
<dbReference type="RefSeq" id="XP_035828395.1">
    <property type="nucleotide sequence ID" value="XM_035972502.1"/>
</dbReference>
<dbReference type="Pfam" id="PF01531">
    <property type="entry name" value="Glyco_transf_11"/>
    <property type="match status" value="2"/>
</dbReference>
<evidence type="ECO:0000256" key="2">
    <source>
        <dbReference type="ARBA" id="ARBA00022679"/>
    </source>
</evidence>
<evidence type="ECO:0000256" key="4">
    <source>
        <dbReference type="SAM" id="MobiDB-lite"/>
    </source>
</evidence>
<proteinExistence type="inferred from homology"/>
<keyword evidence="3" id="KW-0472">Membrane</keyword>
<name>A0ABM1W152_APLCA</name>
<evidence type="ECO:0000256" key="3">
    <source>
        <dbReference type="RuleBase" id="RU363129"/>
    </source>
</evidence>
<accession>A0ABM1W152</accession>
<evidence type="ECO:0000256" key="1">
    <source>
        <dbReference type="ARBA" id="ARBA00022676"/>
    </source>
</evidence>
<reference evidence="6" key="1">
    <citation type="submission" date="2025-08" db="UniProtKB">
        <authorList>
            <consortium name="RefSeq"/>
        </authorList>
    </citation>
    <scope>IDENTIFICATION</scope>
</reference>
<evidence type="ECO:0000313" key="5">
    <source>
        <dbReference type="Proteomes" id="UP000694888"/>
    </source>
</evidence>
<evidence type="ECO:0000313" key="6">
    <source>
        <dbReference type="RefSeq" id="XP_035828395.1"/>
    </source>
</evidence>
<dbReference type="PANTHER" id="PTHR11927:SF9">
    <property type="entry name" value="L-FUCOSYLTRANSFERASE"/>
    <property type="match status" value="1"/>
</dbReference>
<dbReference type="InterPro" id="IPR002516">
    <property type="entry name" value="Glyco_trans_11"/>
</dbReference>
<feature type="compositionally biased region" description="Basic and acidic residues" evidence="4">
    <location>
        <begin position="63"/>
        <end position="91"/>
    </location>
</feature>
<comment type="pathway">
    <text evidence="3">Protein modification; protein glycosylation.</text>
</comment>
<keyword evidence="2 3" id="KW-0808">Transferase</keyword>
<keyword evidence="3" id="KW-0812">Transmembrane</keyword>
<gene>
    <name evidence="6" type="primary">LOC101848614</name>
</gene>
<comment type="similarity">
    <text evidence="3">Belongs to the glycosyltransferase 11 family.</text>
</comment>
<keyword evidence="5" id="KW-1185">Reference proteome</keyword>
<dbReference type="PANTHER" id="PTHR11927">
    <property type="entry name" value="GALACTOSIDE 2-L-FUCOSYLTRANSFERASE"/>
    <property type="match status" value="1"/>
</dbReference>
<keyword evidence="3" id="KW-0325">Glycoprotein</keyword>